<dbReference type="InterPro" id="IPR034545">
    <property type="entry name" value="Meikin"/>
</dbReference>
<dbReference type="AlphaFoldDB" id="A0A7L3LYI4"/>
<dbReference type="GO" id="GO:0000776">
    <property type="term" value="C:kinetochore"/>
    <property type="evidence" value="ECO:0007669"/>
    <property type="project" value="InterPro"/>
</dbReference>
<accession>A0A7L3LYI4</accession>
<dbReference type="OrthoDB" id="8443315at2759"/>
<evidence type="ECO:0000256" key="1">
    <source>
        <dbReference type="SAM" id="MobiDB-lite"/>
    </source>
</evidence>
<dbReference type="GO" id="GO:0007060">
    <property type="term" value="P:male meiosis chromosome segregation"/>
    <property type="evidence" value="ECO:0007669"/>
    <property type="project" value="TreeGrafter"/>
</dbReference>
<organism evidence="2 3">
    <name type="scientific">Turnix velox</name>
    <name type="common">Little buttonquail</name>
    <dbReference type="NCBI Taxonomy" id="2529409"/>
    <lineage>
        <taxon>Eukaryota</taxon>
        <taxon>Metazoa</taxon>
        <taxon>Chordata</taxon>
        <taxon>Craniata</taxon>
        <taxon>Vertebrata</taxon>
        <taxon>Euteleostomi</taxon>
        <taxon>Archelosauria</taxon>
        <taxon>Archosauria</taxon>
        <taxon>Dinosauria</taxon>
        <taxon>Saurischia</taxon>
        <taxon>Theropoda</taxon>
        <taxon>Coelurosauria</taxon>
        <taxon>Aves</taxon>
        <taxon>Neognathae</taxon>
        <taxon>Neoaves</taxon>
        <taxon>Charadriiformes</taxon>
        <taxon>Turnicidae</taxon>
        <taxon>Turnix</taxon>
    </lineage>
</organism>
<evidence type="ECO:0000313" key="3">
    <source>
        <dbReference type="Proteomes" id="UP000582182"/>
    </source>
</evidence>
<dbReference type="GO" id="GO:0051754">
    <property type="term" value="P:meiotic sister chromatid cohesion, centromeric"/>
    <property type="evidence" value="ECO:0007669"/>
    <property type="project" value="InterPro"/>
</dbReference>
<dbReference type="PANTHER" id="PTHR38006">
    <property type="entry name" value="MEIOSIS-SPECIFIC KINETOCHORE PROTEIN"/>
    <property type="match status" value="1"/>
</dbReference>
<dbReference type="PANTHER" id="PTHR38006:SF1">
    <property type="entry name" value="MEIOSIS-SPECIFIC KINETOCHORE PROTEIN"/>
    <property type="match status" value="1"/>
</dbReference>
<protein>
    <submittedName>
        <fullName evidence="2">MEIKN protein</fullName>
    </submittedName>
</protein>
<dbReference type="GO" id="GO:0045143">
    <property type="term" value="P:homologous chromosome segregation"/>
    <property type="evidence" value="ECO:0007669"/>
    <property type="project" value="TreeGrafter"/>
</dbReference>
<feature type="region of interest" description="Disordered" evidence="1">
    <location>
        <begin position="19"/>
        <end position="58"/>
    </location>
</feature>
<feature type="non-terminal residue" evidence="2">
    <location>
        <position position="1"/>
    </location>
</feature>
<dbReference type="Proteomes" id="UP000582182">
    <property type="component" value="Unassembled WGS sequence"/>
</dbReference>
<dbReference type="GO" id="GO:0010789">
    <property type="term" value="P:meiotic sister chromatid cohesion involved in meiosis I"/>
    <property type="evidence" value="ECO:0007669"/>
    <property type="project" value="TreeGrafter"/>
</dbReference>
<feature type="compositionally biased region" description="Basic and acidic residues" evidence="1">
    <location>
        <begin position="194"/>
        <end position="207"/>
    </location>
</feature>
<feature type="non-terminal residue" evidence="2">
    <location>
        <position position="248"/>
    </location>
</feature>
<reference evidence="2 3" key="1">
    <citation type="submission" date="2019-09" db="EMBL/GenBank/DDBJ databases">
        <title>Bird 10,000 Genomes (B10K) Project - Family phase.</title>
        <authorList>
            <person name="Zhang G."/>
        </authorList>
    </citation>
    <scope>NUCLEOTIDE SEQUENCE [LARGE SCALE GENOMIC DNA]</scope>
    <source>
        <strain evidence="2">B10K-DU-029-46</strain>
    </source>
</reference>
<evidence type="ECO:0000313" key="2">
    <source>
        <dbReference type="EMBL" id="NXU59377.1"/>
    </source>
</evidence>
<proteinExistence type="predicted"/>
<dbReference type="GO" id="GO:0016321">
    <property type="term" value="P:female meiosis chromosome segregation"/>
    <property type="evidence" value="ECO:0007669"/>
    <property type="project" value="TreeGrafter"/>
</dbReference>
<comment type="caution">
    <text evidence="2">The sequence shown here is derived from an EMBL/GenBank/DDBJ whole genome shotgun (WGS) entry which is preliminary data.</text>
</comment>
<name>A0A7L3LYI4_9CHAR</name>
<sequence length="248" mass="26514">MTLPTGVSTFLLECLDTDSTEDYNTDGSDSLSSFSSPETFRDESSGEGSSYSKVPGKYKNSTLLDSSKAVAADKVLQISNLSAILEPGLDDFQDKCSKRKRPANCSYSSSALNVSATVSGKKICKVTAARERTPDLKAGVCCSSPLGLESKLAHQTAEPKRPKRKKRETKSNASGEGSSSSQPHALGSVRAKSKRLEEALPSNRRDPVVPLPGKELCSIVGTSPCQRPRGLHQIPVNTKAFRRPLGVP</sequence>
<feature type="region of interest" description="Disordered" evidence="1">
    <location>
        <begin position="152"/>
        <end position="212"/>
    </location>
</feature>
<gene>
    <name evidence="2" type="primary">Meikin</name>
    <name evidence="2" type="ORF">TURVEL_R12442</name>
</gene>
<feature type="compositionally biased region" description="Low complexity" evidence="1">
    <location>
        <begin position="171"/>
        <end position="181"/>
    </location>
</feature>
<dbReference type="EMBL" id="VZTY01034450">
    <property type="protein sequence ID" value="NXU59377.1"/>
    <property type="molecule type" value="Genomic_DNA"/>
</dbReference>
<keyword evidence="3" id="KW-1185">Reference proteome</keyword>